<evidence type="ECO:0000256" key="4">
    <source>
        <dbReference type="ARBA" id="ARBA00023157"/>
    </source>
</evidence>
<evidence type="ECO:0000313" key="9">
    <source>
        <dbReference type="Proteomes" id="UP000070501"/>
    </source>
</evidence>
<keyword evidence="9" id="KW-1185">Reference proteome</keyword>
<gene>
    <name evidence="8" type="ORF">Micbo1qcDRAFT_168329</name>
</gene>
<dbReference type="GO" id="GO:0004252">
    <property type="term" value="F:serine-type endopeptidase activity"/>
    <property type="evidence" value="ECO:0007669"/>
    <property type="project" value="InterPro"/>
</dbReference>
<dbReference type="PANTHER" id="PTHR24252:SF7">
    <property type="entry name" value="HYALIN"/>
    <property type="match status" value="1"/>
</dbReference>
<dbReference type="CDD" id="cd00190">
    <property type="entry name" value="Tryp_SPc"/>
    <property type="match status" value="1"/>
</dbReference>
<dbReference type="Proteomes" id="UP000070501">
    <property type="component" value="Unassembled WGS sequence"/>
</dbReference>
<dbReference type="InterPro" id="IPR001314">
    <property type="entry name" value="Peptidase_S1A"/>
</dbReference>
<dbReference type="InterPro" id="IPR009003">
    <property type="entry name" value="Peptidase_S1_PA"/>
</dbReference>
<dbReference type="PANTHER" id="PTHR24252">
    <property type="entry name" value="ACROSIN-RELATED"/>
    <property type="match status" value="1"/>
</dbReference>
<feature type="signal peptide" evidence="6">
    <location>
        <begin position="1"/>
        <end position="20"/>
    </location>
</feature>
<keyword evidence="2 5" id="KW-0378">Hydrolase</keyword>
<dbReference type="InterPro" id="IPR033116">
    <property type="entry name" value="TRYPSIN_SER"/>
</dbReference>
<evidence type="ECO:0000256" key="2">
    <source>
        <dbReference type="ARBA" id="ARBA00022801"/>
    </source>
</evidence>
<keyword evidence="4" id="KW-1015">Disulfide bond</keyword>
<dbReference type="PRINTS" id="PR00722">
    <property type="entry name" value="CHYMOTRYPSIN"/>
</dbReference>
<dbReference type="SUPFAM" id="SSF50494">
    <property type="entry name" value="Trypsin-like serine proteases"/>
    <property type="match status" value="1"/>
</dbReference>
<dbReference type="AlphaFoldDB" id="A0A136INL1"/>
<dbReference type="Gene3D" id="2.40.10.10">
    <property type="entry name" value="Trypsin-like serine proteases"/>
    <property type="match status" value="2"/>
</dbReference>
<evidence type="ECO:0000259" key="7">
    <source>
        <dbReference type="PROSITE" id="PS50240"/>
    </source>
</evidence>
<proteinExistence type="predicted"/>
<dbReference type="PROSITE" id="PS00135">
    <property type="entry name" value="TRYPSIN_SER"/>
    <property type="match status" value="1"/>
</dbReference>
<dbReference type="GO" id="GO:0006508">
    <property type="term" value="P:proteolysis"/>
    <property type="evidence" value="ECO:0007669"/>
    <property type="project" value="UniProtKB-KW"/>
</dbReference>
<evidence type="ECO:0000256" key="5">
    <source>
        <dbReference type="RuleBase" id="RU363034"/>
    </source>
</evidence>
<organism evidence="8 9">
    <name type="scientific">Microdochium bolleyi</name>
    <dbReference type="NCBI Taxonomy" id="196109"/>
    <lineage>
        <taxon>Eukaryota</taxon>
        <taxon>Fungi</taxon>
        <taxon>Dikarya</taxon>
        <taxon>Ascomycota</taxon>
        <taxon>Pezizomycotina</taxon>
        <taxon>Sordariomycetes</taxon>
        <taxon>Xylariomycetidae</taxon>
        <taxon>Xylariales</taxon>
        <taxon>Microdochiaceae</taxon>
        <taxon>Microdochium</taxon>
    </lineage>
</organism>
<dbReference type="Pfam" id="PF00089">
    <property type="entry name" value="Trypsin"/>
    <property type="match status" value="1"/>
</dbReference>
<protein>
    <submittedName>
        <fullName evidence="8">Trypsin-like cysteine/serine peptidase domain-containing protein</fullName>
    </submittedName>
</protein>
<dbReference type="OrthoDB" id="6380398at2759"/>
<accession>A0A136INL1</accession>
<evidence type="ECO:0000256" key="1">
    <source>
        <dbReference type="ARBA" id="ARBA00022670"/>
    </source>
</evidence>
<dbReference type="InterPro" id="IPR043504">
    <property type="entry name" value="Peptidase_S1_PA_chymotrypsin"/>
</dbReference>
<reference evidence="9" key="1">
    <citation type="submission" date="2016-02" db="EMBL/GenBank/DDBJ databases">
        <title>Draft genome sequence of Microdochium bolleyi, a fungal endophyte of beachgrass.</title>
        <authorList>
            <consortium name="DOE Joint Genome Institute"/>
            <person name="David A.S."/>
            <person name="May G."/>
            <person name="Haridas S."/>
            <person name="Lim J."/>
            <person name="Wang M."/>
            <person name="Labutti K."/>
            <person name="Lipzen A."/>
            <person name="Barry K."/>
            <person name="Grigoriev I.V."/>
        </authorList>
    </citation>
    <scope>NUCLEOTIDE SEQUENCE [LARGE SCALE GENOMIC DNA]</scope>
    <source>
        <strain evidence="9">J235TASD1</strain>
    </source>
</reference>
<keyword evidence="1 5" id="KW-0645">Protease</keyword>
<dbReference type="InParanoid" id="A0A136INL1"/>
<dbReference type="PROSITE" id="PS50240">
    <property type="entry name" value="TRYPSIN_DOM"/>
    <property type="match status" value="1"/>
</dbReference>
<feature type="domain" description="Peptidase S1" evidence="7">
    <location>
        <begin position="45"/>
        <end position="273"/>
    </location>
</feature>
<name>A0A136INL1_9PEZI</name>
<sequence length="273" mass="27122">MLPTTKLAAVLAVLPALAAAVPSTKPFPAPAAQDDVTEGTSEIQIVGGEAASAGDFPFIVSLGRSGGSHFCGGVLLNANTVVTAAHCSVGQSASSVTVRAGSLNRSSGGTLVGVSQILVNPTYSASGTNNDVALWRLSTPIAASGSIGYVTLPAQGSDPAGGVSATTAGWGTTSEGGSSLPTALRKVTVPVVSRTTCASAYGGSRITSSMICAGLPAGGKDSCQGDSGGPIVETASKTLIGLVSWGDGCARANKYGVYTRVGNFVTWINQNKW</sequence>
<keyword evidence="6" id="KW-0732">Signal</keyword>
<dbReference type="InterPro" id="IPR001254">
    <property type="entry name" value="Trypsin_dom"/>
</dbReference>
<dbReference type="EMBL" id="KQ964267">
    <property type="protein sequence ID" value="KXJ86523.1"/>
    <property type="molecule type" value="Genomic_DNA"/>
</dbReference>
<feature type="chain" id="PRO_5007292887" evidence="6">
    <location>
        <begin position="21"/>
        <end position="273"/>
    </location>
</feature>
<dbReference type="PROSITE" id="PS00134">
    <property type="entry name" value="TRYPSIN_HIS"/>
    <property type="match status" value="1"/>
</dbReference>
<dbReference type="FunFam" id="2.40.10.10:FF:000077">
    <property type="entry name" value="Predicted protein"/>
    <property type="match status" value="1"/>
</dbReference>
<keyword evidence="3 5" id="KW-0720">Serine protease</keyword>
<dbReference type="STRING" id="196109.A0A136INL1"/>
<evidence type="ECO:0000256" key="3">
    <source>
        <dbReference type="ARBA" id="ARBA00022825"/>
    </source>
</evidence>
<evidence type="ECO:0000256" key="6">
    <source>
        <dbReference type="SAM" id="SignalP"/>
    </source>
</evidence>
<dbReference type="SMART" id="SM00020">
    <property type="entry name" value="Tryp_SPc"/>
    <property type="match status" value="1"/>
</dbReference>
<evidence type="ECO:0000313" key="8">
    <source>
        <dbReference type="EMBL" id="KXJ86523.1"/>
    </source>
</evidence>
<dbReference type="InterPro" id="IPR018114">
    <property type="entry name" value="TRYPSIN_HIS"/>
</dbReference>